<dbReference type="PANTHER" id="PTHR14003">
    <property type="entry name" value="TRANSCRIPTIONAL REPRESSOR PROTEIN YY"/>
    <property type="match status" value="1"/>
</dbReference>
<evidence type="ECO:0000256" key="6">
    <source>
        <dbReference type="ARBA" id="ARBA00023242"/>
    </source>
</evidence>
<dbReference type="FunFam" id="3.30.160.60:FF:002343">
    <property type="entry name" value="Zinc finger protein 33A"/>
    <property type="match status" value="1"/>
</dbReference>
<dbReference type="OrthoDB" id="1095242at2759"/>
<proteinExistence type="predicted"/>
<dbReference type="SUPFAM" id="SSF57667">
    <property type="entry name" value="beta-beta-alpha zinc fingers"/>
    <property type="match status" value="2"/>
</dbReference>
<evidence type="ECO:0000256" key="4">
    <source>
        <dbReference type="ARBA" id="ARBA00022833"/>
    </source>
</evidence>
<dbReference type="PANTHER" id="PTHR14003:SF23">
    <property type="entry name" value="ZINC FINGER PROTEIN 143"/>
    <property type="match status" value="1"/>
</dbReference>
<dbReference type="SMART" id="SM00355">
    <property type="entry name" value="ZnF_C2H2"/>
    <property type="match status" value="3"/>
</dbReference>
<evidence type="ECO:0000256" key="5">
    <source>
        <dbReference type="ARBA" id="ARBA00023125"/>
    </source>
</evidence>
<dbReference type="GO" id="GO:0000981">
    <property type="term" value="F:DNA-binding transcription factor activity, RNA polymerase II-specific"/>
    <property type="evidence" value="ECO:0007669"/>
    <property type="project" value="TreeGrafter"/>
</dbReference>
<dbReference type="FunFam" id="3.30.160.60:FF:000690">
    <property type="entry name" value="Zinc finger protein 354C"/>
    <property type="match status" value="1"/>
</dbReference>
<keyword evidence="10" id="KW-1185">Reference proteome</keyword>
<keyword evidence="2" id="KW-0677">Repeat</keyword>
<keyword evidence="4" id="KW-0862">Zinc</keyword>
<feature type="domain" description="C2H2-type" evidence="8">
    <location>
        <begin position="79"/>
        <end position="106"/>
    </location>
</feature>
<dbReference type="InterPro" id="IPR036236">
    <property type="entry name" value="Znf_C2H2_sf"/>
</dbReference>
<dbReference type="GO" id="GO:0022603">
    <property type="term" value="P:regulation of anatomical structure morphogenesis"/>
    <property type="evidence" value="ECO:0007669"/>
    <property type="project" value="UniProtKB-ARBA"/>
</dbReference>
<evidence type="ECO:0000313" key="10">
    <source>
        <dbReference type="Proteomes" id="UP000269221"/>
    </source>
</evidence>
<dbReference type="Pfam" id="PF00096">
    <property type="entry name" value="zf-C2H2"/>
    <property type="match status" value="3"/>
</dbReference>
<keyword evidence="6" id="KW-0539">Nucleus</keyword>
<gene>
    <name evidence="9" type="ORF">DUI87_21618</name>
</gene>
<name>A0A3M0JSS2_HIRRU</name>
<dbReference type="FunFam" id="3.30.160.60:FF:002090">
    <property type="entry name" value="Zinc finger protein 473"/>
    <property type="match status" value="1"/>
</dbReference>
<dbReference type="EMBL" id="QRBI01000135">
    <property type="protein sequence ID" value="RMC01810.1"/>
    <property type="molecule type" value="Genomic_DNA"/>
</dbReference>
<feature type="domain" description="C2H2-type" evidence="8">
    <location>
        <begin position="58"/>
        <end position="78"/>
    </location>
</feature>
<dbReference type="GO" id="GO:0031519">
    <property type="term" value="C:PcG protein complex"/>
    <property type="evidence" value="ECO:0007669"/>
    <property type="project" value="TreeGrafter"/>
</dbReference>
<dbReference type="GO" id="GO:0005667">
    <property type="term" value="C:transcription regulator complex"/>
    <property type="evidence" value="ECO:0007669"/>
    <property type="project" value="TreeGrafter"/>
</dbReference>
<evidence type="ECO:0000313" key="9">
    <source>
        <dbReference type="EMBL" id="RMC01810.1"/>
    </source>
</evidence>
<evidence type="ECO:0000256" key="1">
    <source>
        <dbReference type="ARBA" id="ARBA00022723"/>
    </source>
</evidence>
<evidence type="ECO:0000259" key="8">
    <source>
        <dbReference type="PROSITE" id="PS50157"/>
    </source>
</evidence>
<dbReference type="GO" id="GO:0000785">
    <property type="term" value="C:chromatin"/>
    <property type="evidence" value="ECO:0007669"/>
    <property type="project" value="TreeGrafter"/>
</dbReference>
<keyword evidence="5" id="KW-0238">DNA-binding</keyword>
<dbReference type="InterPro" id="IPR013087">
    <property type="entry name" value="Znf_C2H2_type"/>
</dbReference>
<dbReference type="PROSITE" id="PS50157">
    <property type="entry name" value="ZINC_FINGER_C2H2_2"/>
    <property type="match status" value="4"/>
</dbReference>
<organism evidence="9 10">
    <name type="scientific">Hirundo rustica rustica</name>
    <dbReference type="NCBI Taxonomy" id="333673"/>
    <lineage>
        <taxon>Eukaryota</taxon>
        <taxon>Metazoa</taxon>
        <taxon>Chordata</taxon>
        <taxon>Craniata</taxon>
        <taxon>Vertebrata</taxon>
        <taxon>Euteleostomi</taxon>
        <taxon>Archelosauria</taxon>
        <taxon>Archosauria</taxon>
        <taxon>Dinosauria</taxon>
        <taxon>Saurischia</taxon>
        <taxon>Theropoda</taxon>
        <taxon>Coelurosauria</taxon>
        <taxon>Aves</taxon>
        <taxon>Neognathae</taxon>
        <taxon>Neoaves</taxon>
        <taxon>Telluraves</taxon>
        <taxon>Australaves</taxon>
        <taxon>Passeriformes</taxon>
        <taxon>Sylvioidea</taxon>
        <taxon>Hirundinidae</taxon>
        <taxon>Hirundo</taxon>
    </lineage>
</organism>
<dbReference type="Gene3D" id="3.30.160.60">
    <property type="entry name" value="Classic Zinc Finger"/>
    <property type="match status" value="4"/>
</dbReference>
<evidence type="ECO:0000256" key="3">
    <source>
        <dbReference type="ARBA" id="ARBA00022771"/>
    </source>
</evidence>
<dbReference type="PROSITE" id="PS00028">
    <property type="entry name" value="ZINC_FINGER_C2H2_1"/>
    <property type="match status" value="3"/>
</dbReference>
<feature type="domain" description="C2H2-type" evidence="8">
    <location>
        <begin position="107"/>
        <end position="134"/>
    </location>
</feature>
<dbReference type="Proteomes" id="UP000269221">
    <property type="component" value="Unassembled WGS sequence"/>
</dbReference>
<protein>
    <recommendedName>
        <fullName evidence="8">C2H2-type domain-containing protein</fullName>
    </recommendedName>
</protein>
<keyword evidence="1" id="KW-0479">Metal-binding</keyword>
<evidence type="ECO:0000256" key="7">
    <source>
        <dbReference type="PROSITE-ProRule" id="PRU00042"/>
    </source>
</evidence>
<dbReference type="GO" id="GO:0008270">
    <property type="term" value="F:zinc ion binding"/>
    <property type="evidence" value="ECO:0007669"/>
    <property type="project" value="UniProtKB-KW"/>
</dbReference>
<evidence type="ECO:0000256" key="2">
    <source>
        <dbReference type="ARBA" id="ARBA00022737"/>
    </source>
</evidence>
<accession>A0A3M0JSS2</accession>
<dbReference type="GO" id="GO:0000978">
    <property type="term" value="F:RNA polymerase II cis-regulatory region sequence-specific DNA binding"/>
    <property type="evidence" value="ECO:0007669"/>
    <property type="project" value="TreeGrafter"/>
</dbReference>
<sequence length="192" mass="21954">METREDKSPRQILVEEAVLSSSTVQESNGEEKSLRFCRRRGCKSRSRGSEEKKTTLCQSFSKRFILIHHQRIHTGERPHKCGECGKSFRKSFNLICHQRIHTGEWPYKCGECGMSFRSSFNLTQHQNIHTGEKPYKCGECGKSFSQSSSLIVHRTIHTGEKPYKCSVWEGILDQQQSPPSPADSQREALPLP</sequence>
<dbReference type="STRING" id="333673.A0A3M0JSS2"/>
<dbReference type="AlphaFoldDB" id="A0A3M0JSS2"/>
<reference evidence="9 10" key="1">
    <citation type="submission" date="2018-07" db="EMBL/GenBank/DDBJ databases">
        <title>A high quality draft genome assembly of the barn swallow (H. rustica rustica).</title>
        <authorList>
            <person name="Formenti G."/>
            <person name="Chiara M."/>
            <person name="Poveda L."/>
            <person name="Francoijs K.-J."/>
            <person name="Bonisoli-Alquati A."/>
            <person name="Canova L."/>
            <person name="Gianfranceschi L."/>
            <person name="Horner D.S."/>
            <person name="Saino N."/>
        </authorList>
    </citation>
    <scope>NUCLEOTIDE SEQUENCE [LARGE SCALE GENOMIC DNA]</scope>
    <source>
        <strain evidence="9">Chelidonia</strain>
        <tissue evidence="9">Blood</tissue>
    </source>
</reference>
<feature type="domain" description="C2H2-type" evidence="8">
    <location>
        <begin position="135"/>
        <end position="162"/>
    </location>
</feature>
<keyword evidence="3 7" id="KW-0863">Zinc-finger</keyword>
<comment type="caution">
    <text evidence="9">The sequence shown here is derived from an EMBL/GenBank/DDBJ whole genome shotgun (WGS) entry which is preliminary data.</text>
</comment>